<name>A0A841K0N9_9BACT</name>
<dbReference type="EMBL" id="JACHEK010000009">
    <property type="protein sequence ID" value="MBB6146157.1"/>
    <property type="molecule type" value="Genomic_DNA"/>
</dbReference>
<keyword evidence="2" id="KW-1185">Reference proteome</keyword>
<evidence type="ECO:0000313" key="2">
    <source>
        <dbReference type="Proteomes" id="UP000538666"/>
    </source>
</evidence>
<reference evidence="1 2" key="1">
    <citation type="submission" date="2020-08" db="EMBL/GenBank/DDBJ databases">
        <title>Genomic Encyclopedia of Type Strains, Phase IV (KMG-IV): sequencing the most valuable type-strain genomes for metagenomic binning, comparative biology and taxonomic classification.</title>
        <authorList>
            <person name="Goeker M."/>
        </authorList>
    </citation>
    <scope>NUCLEOTIDE SEQUENCE [LARGE SCALE GENOMIC DNA]</scope>
    <source>
        <strain evidence="1 2">DSM 103733</strain>
    </source>
</reference>
<dbReference type="AlphaFoldDB" id="A0A841K0N9"/>
<sequence length="35" mass="3961">MTGYAIGIFTVKSLSLGKLKVEVLYAIFRVDREIE</sequence>
<organism evidence="1 2">
    <name type="scientific">Silvibacterium bohemicum</name>
    <dbReference type="NCBI Taxonomy" id="1577686"/>
    <lineage>
        <taxon>Bacteria</taxon>
        <taxon>Pseudomonadati</taxon>
        <taxon>Acidobacteriota</taxon>
        <taxon>Terriglobia</taxon>
        <taxon>Terriglobales</taxon>
        <taxon>Acidobacteriaceae</taxon>
        <taxon>Silvibacterium</taxon>
    </lineage>
</organism>
<protein>
    <submittedName>
        <fullName evidence="1">Uncharacterized protein</fullName>
    </submittedName>
</protein>
<evidence type="ECO:0000313" key="1">
    <source>
        <dbReference type="EMBL" id="MBB6146157.1"/>
    </source>
</evidence>
<gene>
    <name evidence="1" type="ORF">HNQ77_004129</name>
</gene>
<proteinExistence type="predicted"/>
<comment type="caution">
    <text evidence="1">The sequence shown here is derived from an EMBL/GenBank/DDBJ whole genome shotgun (WGS) entry which is preliminary data.</text>
</comment>
<dbReference type="Proteomes" id="UP000538666">
    <property type="component" value="Unassembled WGS sequence"/>
</dbReference>
<accession>A0A841K0N9</accession>